<dbReference type="RefSeq" id="WP_260652253.1">
    <property type="nucleotide sequence ID" value="NZ_CP104275.1"/>
</dbReference>
<keyword evidence="3" id="KW-1185">Reference proteome</keyword>
<evidence type="ECO:0000313" key="2">
    <source>
        <dbReference type="EMBL" id="UWX96983.1"/>
    </source>
</evidence>
<evidence type="ECO:0000256" key="1">
    <source>
        <dbReference type="SAM" id="Phobius"/>
    </source>
</evidence>
<sequence>MGIQNTGPGYWRAAQDKVELFQRNPSEPAPPFRLSGVWVALWIFLLLLGGVVAYLAFDSLQTGRPWRRGDSVSSSWIPLILGLGLMSAPIWHYPQVRKDWGQLSPRMTVTAAGMDIYVMAAPRSLGWEAVRGFRVDTTGSWDQLVADLTKPHPNPVKKGPAQVTSYPGVSCLEPHSTAYVLNSLLARPDLRADLGSPRSEAEINALMVSAVPAKPTA</sequence>
<name>A0ABY5YQL9_9MICC</name>
<feature type="transmembrane region" description="Helical" evidence="1">
    <location>
        <begin position="36"/>
        <end position="56"/>
    </location>
</feature>
<accession>A0ABY5YQL9</accession>
<dbReference type="EMBL" id="CP104275">
    <property type="protein sequence ID" value="UWX96983.1"/>
    <property type="molecule type" value="Genomic_DNA"/>
</dbReference>
<dbReference type="Proteomes" id="UP001059859">
    <property type="component" value="Chromosome"/>
</dbReference>
<keyword evidence="1" id="KW-0812">Transmembrane</keyword>
<protein>
    <submittedName>
        <fullName evidence="2">Uncharacterized protein</fullName>
    </submittedName>
</protein>
<gene>
    <name evidence="2" type="ORF">N2K95_15335</name>
</gene>
<organism evidence="2 3">
    <name type="scientific">Arthrobacter zhaoxinii</name>
    <dbReference type="NCBI Taxonomy" id="2964616"/>
    <lineage>
        <taxon>Bacteria</taxon>
        <taxon>Bacillati</taxon>
        <taxon>Actinomycetota</taxon>
        <taxon>Actinomycetes</taxon>
        <taxon>Micrococcales</taxon>
        <taxon>Micrococcaceae</taxon>
        <taxon>Arthrobacter</taxon>
    </lineage>
</organism>
<keyword evidence="1" id="KW-1133">Transmembrane helix</keyword>
<evidence type="ECO:0000313" key="3">
    <source>
        <dbReference type="Proteomes" id="UP001059859"/>
    </source>
</evidence>
<keyword evidence="1" id="KW-0472">Membrane</keyword>
<proteinExistence type="predicted"/>
<feature type="transmembrane region" description="Helical" evidence="1">
    <location>
        <begin position="76"/>
        <end position="94"/>
    </location>
</feature>
<reference evidence="2" key="1">
    <citation type="submission" date="2022-09" db="EMBL/GenBank/DDBJ databases">
        <title>Novel species in genus Arthrobacter.</title>
        <authorList>
            <person name="Liu Y."/>
        </authorList>
    </citation>
    <scope>NUCLEOTIDE SEQUENCE</scope>
    <source>
        <strain evidence="2">Zg-Y815</strain>
    </source>
</reference>